<keyword evidence="5" id="KW-0472">Membrane</keyword>
<comment type="cofactor">
    <cofactor evidence="1 4">
        <name>pyridoxal 5'-phosphate</name>
        <dbReference type="ChEBI" id="CHEBI:597326"/>
    </cofactor>
</comment>
<keyword evidence="3" id="KW-0456">Lyase</keyword>
<keyword evidence="2 4" id="KW-0663">Pyridoxal phosphate</keyword>
<dbReference type="STRING" id="3871.A0A4P1RIA6"/>
<gene>
    <name evidence="6" type="ORF">TanjilG_26866</name>
</gene>
<dbReference type="PANTHER" id="PTHR11808:SF50">
    <property type="entry name" value="CYSTATHIONINE BETA-LYASE"/>
    <property type="match status" value="1"/>
</dbReference>
<dbReference type="GO" id="GO:0019346">
    <property type="term" value="P:transsulfuration"/>
    <property type="evidence" value="ECO:0007669"/>
    <property type="project" value="InterPro"/>
</dbReference>
<dbReference type="Gene3D" id="3.40.640.10">
    <property type="entry name" value="Type I PLP-dependent aspartate aminotransferase-like (Major domain)"/>
    <property type="match status" value="2"/>
</dbReference>
<evidence type="ECO:0000313" key="7">
    <source>
        <dbReference type="Proteomes" id="UP000188354"/>
    </source>
</evidence>
<dbReference type="InterPro" id="IPR015421">
    <property type="entry name" value="PyrdxlP-dep_Trfase_major"/>
</dbReference>
<reference evidence="6 7" key="1">
    <citation type="journal article" date="2017" name="Plant Biotechnol. J.">
        <title>A comprehensive draft genome sequence for lupin (Lupinus angustifolius), an emerging health food: insights into plant-microbe interactions and legume evolution.</title>
        <authorList>
            <person name="Hane J.K."/>
            <person name="Ming Y."/>
            <person name="Kamphuis L.G."/>
            <person name="Nelson M.N."/>
            <person name="Garg G."/>
            <person name="Atkins C.A."/>
            <person name="Bayer P.E."/>
            <person name="Bravo A."/>
            <person name="Bringans S."/>
            <person name="Cannon S."/>
            <person name="Edwards D."/>
            <person name="Foley R."/>
            <person name="Gao L.L."/>
            <person name="Harrison M.J."/>
            <person name="Huang W."/>
            <person name="Hurgobin B."/>
            <person name="Li S."/>
            <person name="Liu C.W."/>
            <person name="McGrath A."/>
            <person name="Morahan G."/>
            <person name="Murray J."/>
            <person name="Weller J."/>
            <person name="Jian J."/>
            <person name="Singh K.B."/>
        </authorList>
    </citation>
    <scope>NUCLEOTIDE SEQUENCE [LARGE SCALE GENOMIC DNA]</scope>
    <source>
        <strain evidence="7">cv. Tanjil</strain>
        <tissue evidence="6">Whole plant</tissue>
    </source>
</reference>
<comment type="similarity">
    <text evidence="4">Belongs to the trans-sulfuration enzymes family.</text>
</comment>
<evidence type="ECO:0000256" key="3">
    <source>
        <dbReference type="ARBA" id="ARBA00023239"/>
    </source>
</evidence>
<dbReference type="InterPro" id="IPR015424">
    <property type="entry name" value="PyrdxlP-dep_Trfase"/>
</dbReference>
<organism evidence="6 7">
    <name type="scientific">Lupinus angustifolius</name>
    <name type="common">Narrow-leaved blue lupine</name>
    <dbReference type="NCBI Taxonomy" id="3871"/>
    <lineage>
        <taxon>Eukaryota</taxon>
        <taxon>Viridiplantae</taxon>
        <taxon>Streptophyta</taxon>
        <taxon>Embryophyta</taxon>
        <taxon>Tracheophyta</taxon>
        <taxon>Spermatophyta</taxon>
        <taxon>Magnoliopsida</taxon>
        <taxon>eudicotyledons</taxon>
        <taxon>Gunneridae</taxon>
        <taxon>Pentapetalae</taxon>
        <taxon>rosids</taxon>
        <taxon>fabids</taxon>
        <taxon>Fabales</taxon>
        <taxon>Fabaceae</taxon>
        <taxon>Papilionoideae</taxon>
        <taxon>50 kb inversion clade</taxon>
        <taxon>genistoids sensu lato</taxon>
        <taxon>core genistoids</taxon>
        <taxon>Genisteae</taxon>
        <taxon>Lupinus</taxon>
    </lineage>
</organism>
<feature type="transmembrane region" description="Helical" evidence="5">
    <location>
        <begin position="187"/>
        <end position="208"/>
    </location>
</feature>
<dbReference type="Pfam" id="PF01053">
    <property type="entry name" value="Cys_Met_Meta_PP"/>
    <property type="match status" value="1"/>
</dbReference>
<evidence type="ECO:0000256" key="4">
    <source>
        <dbReference type="RuleBase" id="RU362118"/>
    </source>
</evidence>
<keyword evidence="7" id="KW-1185">Reference proteome</keyword>
<dbReference type="Gramene" id="OIW11500">
    <property type="protein sequence ID" value="OIW11500"/>
    <property type="gene ID" value="TanjilG_26866"/>
</dbReference>
<dbReference type="SUPFAM" id="SSF53383">
    <property type="entry name" value="PLP-dependent transferases"/>
    <property type="match status" value="1"/>
</dbReference>
<protein>
    <submittedName>
        <fullName evidence="6">Uncharacterized protein</fullName>
    </submittedName>
</protein>
<sequence>MFSSTISLKPFLHSLLIDHHLQSTIGTVKWESLVFNKSSNFTTNSVLFAKGFKLNCLLGREMDIGTSSLVDGAAELLNEEVLVEEEVREPDISTMVLNFENKFDPYGAVSTPLYQTATFKQPSAIENGPYDYTRSGNPTRDALERRVNTSDLNEVASAIGPQTKLVWLESPTNPRLQISDIRKIAELAHAHGALVLVFLVIRLLKVIYVRNNYQ</sequence>
<evidence type="ECO:0000256" key="5">
    <source>
        <dbReference type="SAM" id="Phobius"/>
    </source>
</evidence>
<keyword evidence="5" id="KW-0812">Transmembrane</keyword>
<dbReference type="GO" id="GO:0005737">
    <property type="term" value="C:cytoplasm"/>
    <property type="evidence" value="ECO:0007669"/>
    <property type="project" value="TreeGrafter"/>
</dbReference>
<dbReference type="AlphaFoldDB" id="A0A4P1RIA6"/>
<evidence type="ECO:0000256" key="2">
    <source>
        <dbReference type="ARBA" id="ARBA00022898"/>
    </source>
</evidence>
<evidence type="ECO:0000256" key="1">
    <source>
        <dbReference type="ARBA" id="ARBA00001933"/>
    </source>
</evidence>
<accession>A0A4P1RIA6</accession>
<dbReference type="Proteomes" id="UP000188354">
    <property type="component" value="Chromosome LG05"/>
</dbReference>
<name>A0A4P1RIA6_LUPAN</name>
<dbReference type="InterPro" id="IPR000277">
    <property type="entry name" value="Cys/Met-Metab_PyrdxlP-dep_enz"/>
</dbReference>
<evidence type="ECO:0000313" key="6">
    <source>
        <dbReference type="EMBL" id="OIW11500.1"/>
    </source>
</evidence>
<proteinExistence type="inferred from homology"/>
<dbReference type="PANTHER" id="PTHR11808">
    <property type="entry name" value="TRANS-SULFURATION ENZYME FAMILY MEMBER"/>
    <property type="match status" value="1"/>
</dbReference>
<dbReference type="GO" id="GO:0047804">
    <property type="term" value="F:cysteine-S-conjugate beta-lyase activity"/>
    <property type="evidence" value="ECO:0007669"/>
    <property type="project" value="UniProtKB-ARBA"/>
</dbReference>
<dbReference type="GO" id="GO:0030170">
    <property type="term" value="F:pyridoxal phosphate binding"/>
    <property type="evidence" value="ECO:0007669"/>
    <property type="project" value="InterPro"/>
</dbReference>
<dbReference type="EMBL" id="CM007365">
    <property type="protein sequence ID" value="OIW11500.1"/>
    <property type="molecule type" value="Genomic_DNA"/>
</dbReference>
<keyword evidence="5" id="KW-1133">Transmembrane helix</keyword>